<organism evidence="1 2">
    <name type="scientific">Vaccinium darrowii</name>
    <dbReference type="NCBI Taxonomy" id="229202"/>
    <lineage>
        <taxon>Eukaryota</taxon>
        <taxon>Viridiplantae</taxon>
        <taxon>Streptophyta</taxon>
        <taxon>Embryophyta</taxon>
        <taxon>Tracheophyta</taxon>
        <taxon>Spermatophyta</taxon>
        <taxon>Magnoliopsida</taxon>
        <taxon>eudicotyledons</taxon>
        <taxon>Gunneridae</taxon>
        <taxon>Pentapetalae</taxon>
        <taxon>asterids</taxon>
        <taxon>Ericales</taxon>
        <taxon>Ericaceae</taxon>
        <taxon>Vaccinioideae</taxon>
        <taxon>Vaccinieae</taxon>
        <taxon>Vaccinium</taxon>
    </lineage>
</organism>
<name>A0ACB7X3A2_9ERIC</name>
<dbReference type="EMBL" id="CM037152">
    <property type="protein sequence ID" value="KAH7834960.1"/>
    <property type="molecule type" value="Genomic_DNA"/>
</dbReference>
<sequence length="612" mass="69058">MTKSACFFIFFPLIFITSNAQSIIFNPQPLPSFKINNTQYFLVIVIPWRSDSWFSLKLALNYMMLGKSLCSPLLAFNSGTCFCFSSPDIATAARIVNVNLSNGIPPQVLRGAWTLILPSKKWELNSTTQTENLFLSDEERKTWDASRQALSAFSFSAEEENKILGKAFGHIHSPYWSEERKKEVPTYELVTEILDYLRSLSLSDDDLSKLLKKFPEVLGCSLEHELRTNVKVLETVWGIKGKSLRNLLLRNPKVLGYNVDCKGDCMAQCTRCWVPLPNGFCQVFVVIASLNSDGSLMAARRAIEWMLRVIAQYGFTDMTTVLAVNYLDRFVSSTRFQRDKPWMSQLAAVACLSLAAKISDSFVCHFVLLNHERAAGMHLSFLLYSLLFSSPYFPQKNCPSTGNGNPLSLCFVENFCTLRRYLKALQRIKRITPFLLVRLEIGMGCLVFVVPYRKWVILGLLIHGEGVEKKIHRDKHVCWFCWWRIPFSLLQHSLVVMSKMSRKGLMEQDLSKLDVTQLHPLSPEVNSCQATINIGTTGHVAPGKSTVVTAISGVQCVVAGCNSDSVLSCYLLLFKQDDNLLLFLVMHASLMVISMTTCFLELKSNPADLFEL</sequence>
<protein>
    <submittedName>
        <fullName evidence="1">Uncharacterized protein</fullName>
    </submittedName>
</protein>
<proteinExistence type="predicted"/>
<comment type="caution">
    <text evidence="1">The sequence shown here is derived from an EMBL/GenBank/DDBJ whole genome shotgun (WGS) entry which is preliminary data.</text>
</comment>
<accession>A0ACB7X3A2</accession>
<gene>
    <name evidence="1" type="ORF">Vadar_021412</name>
</gene>
<dbReference type="Proteomes" id="UP000828048">
    <property type="component" value="Chromosome 2"/>
</dbReference>
<evidence type="ECO:0000313" key="1">
    <source>
        <dbReference type="EMBL" id="KAH7834960.1"/>
    </source>
</evidence>
<reference evidence="1 2" key="1">
    <citation type="journal article" date="2021" name="Hortic Res">
        <title>High-quality reference genome and annotation aids understanding of berry development for evergreen blueberry (Vaccinium darrowii).</title>
        <authorList>
            <person name="Yu J."/>
            <person name="Hulse-Kemp A.M."/>
            <person name="Babiker E."/>
            <person name="Staton M."/>
        </authorList>
    </citation>
    <scope>NUCLEOTIDE SEQUENCE [LARGE SCALE GENOMIC DNA]</scope>
    <source>
        <strain evidence="2">cv. NJ 8807/NJ 8810</strain>
        <tissue evidence="1">Young leaf</tissue>
    </source>
</reference>
<keyword evidence="2" id="KW-1185">Reference proteome</keyword>
<evidence type="ECO:0000313" key="2">
    <source>
        <dbReference type="Proteomes" id="UP000828048"/>
    </source>
</evidence>